<evidence type="ECO:0000256" key="1">
    <source>
        <dbReference type="PROSITE-ProRule" id="PRU00339"/>
    </source>
</evidence>
<dbReference type="EMBL" id="JAHOPB010000002">
    <property type="protein sequence ID" value="MBU8875884.1"/>
    <property type="molecule type" value="Genomic_DNA"/>
</dbReference>
<keyword evidence="1" id="KW-0802">TPR repeat</keyword>
<dbReference type="Pfam" id="PF13371">
    <property type="entry name" value="TPR_9"/>
    <property type="match status" value="1"/>
</dbReference>
<keyword evidence="4" id="KW-1185">Reference proteome</keyword>
<sequence length="455" mass="50758">MSRLGLCVSVIALLAAALSATIVGVRPAIAQQTQAVSPELEAEYDAAFQDMLQKPSDLDVLFKFATIASKTGDLEGAISALERMLLVDPDLPRVRLELGVLYYRLGSFEVARSYFEVTLKSASLTPDVKARAEQFLAESEKRLTRSRFTGEIFAGMRYQSNANLGPPTSSVRLFGQTANLNQTALGTADWGAVTSGFLRHIYDLGQNNPAQLETQLSGYLNRQFQIQAANVSILDLTSGPRFKAFNGIFEDVTLKPFGTVGYIWVNDVPYYGSFGSGLEVGTLLSDKLRNTTNFVWRRQMYQNTWYIPTNSQFTGVEYSANSTFQYAVNEAVMLYANGNLQRYQTDSTPWQNYMLYGVGGGMSFSFTDPLFKSQLPWSISLFGNVQWWYYDQPDAVVDPTLVRQQTDTILNLTLSIPFDQRTMFTVSGGRFVRSSDIPNYAFTNNSALIGVTWRF</sequence>
<comment type="caution">
    <text evidence="3">The sequence shown here is derived from an EMBL/GenBank/DDBJ whole genome shotgun (WGS) entry which is preliminary data.</text>
</comment>
<dbReference type="PROSITE" id="PS50005">
    <property type="entry name" value="TPR"/>
    <property type="match status" value="1"/>
</dbReference>
<reference evidence="3 4" key="1">
    <citation type="submission" date="2021-06" db="EMBL/GenBank/DDBJ databases">
        <authorList>
            <person name="Lee D.H."/>
        </authorList>
    </citation>
    <scope>NUCLEOTIDE SEQUENCE [LARGE SCALE GENOMIC DNA]</scope>
    <source>
        <strain evidence="3 4">MMS21-HV4-11</strain>
    </source>
</reference>
<feature type="signal peptide" evidence="2">
    <location>
        <begin position="1"/>
        <end position="30"/>
    </location>
</feature>
<dbReference type="Proteomes" id="UP000727907">
    <property type="component" value="Unassembled WGS sequence"/>
</dbReference>
<protein>
    <submittedName>
        <fullName evidence="3">Tetratricopeptide repeat protein</fullName>
    </submittedName>
</protein>
<keyword evidence="2" id="KW-0732">Signal</keyword>
<name>A0ABS6IPJ0_9HYPH</name>
<proteinExistence type="predicted"/>
<accession>A0ABS6IPJ0</accession>
<evidence type="ECO:0000256" key="2">
    <source>
        <dbReference type="SAM" id="SignalP"/>
    </source>
</evidence>
<dbReference type="RefSeq" id="WP_216964252.1">
    <property type="nucleotide sequence ID" value="NZ_JAHOPB010000002.1"/>
</dbReference>
<feature type="chain" id="PRO_5045718301" evidence="2">
    <location>
        <begin position="31"/>
        <end position="455"/>
    </location>
</feature>
<evidence type="ECO:0000313" key="4">
    <source>
        <dbReference type="Proteomes" id="UP000727907"/>
    </source>
</evidence>
<gene>
    <name evidence="3" type="ORF">KQ910_19080</name>
</gene>
<feature type="repeat" description="TPR" evidence="1">
    <location>
        <begin position="58"/>
        <end position="91"/>
    </location>
</feature>
<dbReference type="InterPro" id="IPR019734">
    <property type="entry name" value="TPR_rpt"/>
</dbReference>
<evidence type="ECO:0000313" key="3">
    <source>
        <dbReference type="EMBL" id="MBU8875884.1"/>
    </source>
</evidence>
<organism evidence="3 4">
    <name type="scientific">Reyranella humidisoli</name>
    <dbReference type="NCBI Taxonomy" id="2849149"/>
    <lineage>
        <taxon>Bacteria</taxon>
        <taxon>Pseudomonadati</taxon>
        <taxon>Pseudomonadota</taxon>
        <taxon>Alphaproteobacteria</taxon>
        <taxon>Hyphomicrobiales</taxon>
        <taxon>Reyranellaceae</taxon>
        <taxon>Reyranella</taxon>
    </lineage>
</organism>